<feature type="transmembrane region" description="Helical" evidence="1">
    <location>
        <begin position="93"/>
        <end position="118"/>
    </location>
</feature>
<dbReference type="GO" id="GO:0080120">
    <property type="term" value="P:CAAX-box protein maturation"/>
    <property type="evidence" value="ECO:0007669"/>
    <property type="project" value="UniProtKB-ARBA"/>
</dbReference>
<accession>A0A2R6XYQ2</accession>
<dbReference type="AlphaFoldDB" id="A0A2R6XYQ2"/>
<proteinExistence type="predicted"/>
<evidence type="ECO:0000313" key="5">
    <source>
        <dbReference type="Proteomes" id="UP000244338"/>
    </source>
</evidence>
<dbReference type="InterPro" id="IPR003675">
    <property type="entry name" value="Rce1/LyrA-like_dom"/>
</dbReference>
<keyword evidence="1" id="KW-1133">Transmembrane helix</keyword>
<dbReference type="GO" id="GO:0006508">
    <property type="term" value="P:proteolysis"/>
    <property type="evidence" value="ECO:0007669"/>
    <property type="project" value="UniProtKB-KW"/>
</dbReference>
<keyword evidence="3" id="KW-0378">Hydrolase</keyword>
<dbReference type="Pfam" id="PF02517">
    <property type="entry name" value="Rce1-like"/>
    <property type="match status" value="1"/>
</dbReference>
<evidence type="ECO:0000256" key="1">
    <source>
        <dbReference type="SAM" id="Phobius"/>
    </source>
</evidence>
<dbReference type="PANTHER" id="PTHR36435:SF1">
    <property type="entry name" value="CAAX AMINO TERMINAL PROTEASE FAMILY PROTEIN"/>
    <property type="match status" value="1"/>
</dbReference>
<feature type="transmembrane region" description="Helical" evidence="1">
    <location>
        <begin position="200"/>
        <end position="219"/>
    </location>
</feature>
<name>A0A2R6XYQ2_9BACL</name>
<gene>
    <name evidence="4" type="ORF">BSOLF_1790</name>
    <name evidence="3" type="ORF">BSOLF_1894</name>
</gene>
<dbReference type="Proteomes" id="UP000244338">
    <property type="component" value="Unassembled WGS sequence"/>
</dbReference>
<keyword evidence="3" id="KW-0645">Protease</keyword>
<reference evidence="5" key="1">
    <citation type="journal article" date="2018" name="Sci. Rep.">
        <title>Lignite coal burning seam in the remote Altai Mountains harbors a hydrogen-driven thermophilic microbial community.</title>
        <authorList>
            <person name="Kadnikov V.V."/>
            <person name="Mardanov A.V."/>
            <person name="Ivasenko D.A."/>
            <person name="Antsiferov D.V."/>
            <person name="Beletsky A.V."/>
            <person name="Karnachuk O.V."/>
            <person name="Ravin N.V."/>
        </authorList>
    </citation>
    <scope>NUCLEOTIDE SEQUENCE [LARGE SCALE GENOMIC DNA]</scope>
</reference>
<feature type="domain" description="CAAX prenyl protease 2/Lysostaphin resistance protein A-like" evidence="2">
    <location>
        <begin position="172"/>
        <end position="261"/>
    </location>
</feature>
<feature type="transmembrane region" description="Helical" evidence="1">
    <location>
        <begin position="40"/>
        <end position="58"/>
    </location>
</feature>
<protein>
    <submittedName>
        <fullName evidence="3">CAAX amino terminal protease family protein</fullName>
    </submittedName>
</protein>
<dbReference type="GO" id="GO:0004175">
    <property type="term" value="F:endopeptidase activity"/>
    <property type="evidence" value="ECO:0007669"/>
    <property type="project" value="UniProtKB-ARBA"/>
</dbReference>
<reference evidence="3" key="2">
    <citation type="journal article" date="2018" name="Sci. Rep.">
        <title>Lignite coal burning seam in the remote Altai Mountains harbors a hydrogen-driven thermophilic microbial community.</title>
        <authorList>
            <person name="Kadnikov V.V."/>
            <person name="Mardanov A.V."/>
            <person name="Ivasenko D.A."/>
            <person name="Beletsky A.V."/>
            <person name="Karnachuk O.V."/>
            <person name="Ravin N.V."/>
        </authorList>
    </citation>
    <scope>NUCLEOTIDE SEQUENCE</scope>
    <source>
        <strain evidence="3">AL32</strain>
    </source>
</reference>
<dbReference type="EMBL" id="PEBX01000100">
    <property type="protein sequence ID" value="PTQ55545.1"/>
    <property type="molecule type" value="Genomic_DNA"/>
</dbReference>
<organism evidence="3 5">
    <name type="scientific">Candidatus Carbonibacillus altaicus</name>
    <dbReference type="NCBI Taxonomy" id="2163959"/>
    <lineage>
        <taxon>Bacteria</taxon>
        <taxon>Bacillati</taxon>
        <taxon>Bacillota</taxon>
        <taxon>Bacilli</taxon>
        <taxon>Bacillales</taxon>
        <taxon>Candidatus Carbonibacillus</taxon>
    </lineage>
</organism>
<keyword evidence="1" id="KW-0472">Membrane</keyword>
<feature type="transmembrane region" description="Helical" evidence="1">
    <location>
        <begin position="373"/>
        <end position="395"/>
    </location>
</feature>
<evidence type="ECO:0000259" key="2">
    <source>
        <dbReference type="Pfam" id="PF02517"/>
    </source>
</evidence>
<evidence type="ECO:0000313" key="3">
    <source>
        <dbReference type="EMBL" id="PTQ55545.1"/>
    </source>
</evidence>
<sequence length="396" mass="44912">MIQIIFLVFGLGYVLLIDEILKATVFSEEGSLLNGSHPVGVFVAALSVTFTGFILLFLMRDQYDDKRLAKEQSTVEPIDLEQVKMSAVVGGQIGLLVVGAVLWTLQSGGIDAALAGLFRMERPFVAGALTVLTAALLIAFNFILDSIARRHFPMRWWWDETFFLFLRFSYGHLLLFLLLVAMSEEILFRGVVLPFITELVHSPLVGLVLASYLFAVVHVQYDRKPVLQVAVFFFGIVLSLLYMYTGTIWSAILAHFLYDFILLASFKRWPVLYEKDASRFAELEKMEKQDTEKGTGYNTEHGKEHVKDHDGGYEAVHESGYDADHDGGLDSVDDTRFGAWDDTGFGVKLDAVEYERRLEQMIRVKWRMRMYHLVRALTVIAFGISVGIFLFILLYE</sequence>
<dbReference type="PANTHER" id="PTHR36435">
    <property type="entry name" value="SLR1288 PROTEIN"/>
    <property type="match status" value="1"/>
</dbReference>
<feature type="transmembrane region" description="Helical" evidence="1">
    <location>
        <begin position="124"/>
        <end position="144"/>
    </location>
</feature>
<feature type="transmembrane region" description="Helical" evidence="1">
    <location>
        <begin position="156"/>
        <end position="180"/>
    </location>
</feature>
<feature type="transmembrane region" description="Helical" evidence="1">
    <location>
        <begin position="226"/>
        <end position="242"/>
    </location>
</feature>
<dbReference type="EMBL" id="PEBX01000092">
    <property type="protein sequence ID" value="PTQ55602.1"/>
    <property type="molecule type" value="Genomic_DNA"/>
</dbReference>
<comment type="caution">
    <text evidence="3">The sequence shown here is derived from an EMBL/GenBank/DDBJ whole genome shotgun (WGS) entry which is preliminary data.</text>
</comment>
<keyword evidence="1" id="KW-0812">Transmembrane</keyword>
<evidence type="ECO:0000313" key="4">
    <source>
        <dbReference type="EMBL" id="PTQ55602.1"/>
    </source>
</evidence>
<feature type="transmembrane region" description="Helical" evidence="1">
    <location>
        <begin position="248"/>
        <end position="266"/>
    </location>
</feature>
<dbReference type="InterPro" id="IPR052710">
    <property type="entry name" value="CAAX_protease"/>
</dbReference>